<name>A0A6B0U1K7_IXORI</name>
<sequence length="91" mass="9868">MFCSINFNFIRTLFAIRLTSAIRSSRSCFIFSSWSGDDNMALCFLFISCTIFSILSIFCAISSTSAKNSSMNVGAVSRTTVTSPSMSSSSV</sequence>
<organism evidence="2">
    <name type="scientific">Ixodes ricinus</name>
    <name type="common">Common tick</name>
    <name type="synonym">Acarus ricinus</name>
    <dbReference type="NCBI Taxonomy" id="34613"/>
    <lineage>
        <taxon>Eukaryota</taxon>
        <taxon>Metazoa</taxon>
        <taxon>Ecdysozoa</taxon>
        <taxon>Arthropoda</taxon>
        <taxon>Chelicerata</taxon>
        <taxon>Arachnida</taxon>
        <taxon>Acari</taxon>
        <taxon>Parasitiformes</taxon>
        <taxon>Ixodida</taxon>
        <taxon>Ixodoidea</taxon>
        <taxon>Ixodidae</taxon>
        <taxon>Ixodinae</taxon>
        <taxon>Ixodes</taxon>
    </lineage>
</organism>
<protein>
    <submittedName>
        <fullName evidence="2">Uncharacterized protein</fullName>
    </submittedName>
</protein>
<keyword evidence="1" id="KW-1133">Transmembrane helix</keyword>
<evidence type="ECO:0000313" key="2">
    <source>
        <dbReference type="EMBL" id="MXU86389.1"/>
    </source>
</evidence>
<proteinExistence type="predicted"/>
<keyword evidence="1" id="KW-0472">Membrane</keyword>
<feature type="transmembrane region" description="Helical" evidence="1">
    <location>
        <begin position="39"/>
        <end position="61"/>
    </location>
</feature>
<evidence type="ECO:0000256" key="1">
    <source>
        <dbReference type="SAM" id="Phobius"/>
    </source>
</evidence>
<keyword evidence="1" id="KW-0812">Transmembrane</keyword>
<dbReference type="EMBL" id="GIFC01004306">
    <property type="protein sequence ID" value="MXU86389.1"/>
    <property type="molecule type" value="Transcribed_RNA"/>
</dbReference>
<dbReference type="AlphaFoldDB" id="A0A6B0U1K7"/>
<reference evidence="2" key="1">
    <citation type="submission" date="2019-12" db="EMBL/GenBank/DDBJ databases">
        <title>An insight into the sialome of adult female Ixodes ricinus ticks feeding for 6 days.</title>
        <authorList>
            <person name="Perner J."/>
            <person name="Ribeiro J.M.C."/>
        </authorList>
    </citation>
    <scope>NUCLEOTIDE SEQUENCE</scope>
    <source>
        <strain evidence="2">Semi-engorged</strain>
        <tissue evidence="2">Salivary glands</tissue>
    </source>
</reference>
<accession>A0A6B0U1K7</accession>